<dbReference type="PANTHER" id="PTHR21115">
    <property type="entry name" value="GH06117P-RELATED"/>
    <property type="match status" value="1"/>
</dbReference>
<comment type="caution">
    <text evidence="2">The sequence shown here is derived from an EMBL/GenBank/DDBJ whole genome shotgun (WGS) entry which is preliminary data.</text>
</comment>
<reference evidence="2 3" key="1">
    <citation type="journal article" date="2024" name="BMC Genomics">
        <title>De novo assembly and annotation of Popillia japonica's genome with initial clues to its potential as an invasive pest.</title>
        <authorList>
            <person name="Cucini C."/>
            <person name="Boschi S."/>
            <person name="Funari R."/>
            <person name="Cardaioli E."/>
            <person name="Iannotti N."/>
            <person name="Marturano G."/>
            <person name="Paoli F."/>
            <person name="Bruttini M."/>
            <person name="Carapelli A."/>
            <person name="Frati F."/>
            <person name="Nardi F."/>
        </authorList>
    </citation>
    <scope>NUCLEOTIDE SEQUENCE [LARGE SCALE GENOMIC DNA]</scope>
    <source>
        <strain evidence="2">DMR45628</strain>
    </source>
</reference>
<dbReference type="Gene3D" id="3.40.30.10">
    <property type="entry name" value="Glutaredoxin"/>
    <property type="match status" value="1"/>
</dbReference>
<dbReference type="PANTHER" id="PTHR21115:SF0">
    <property type="entry name" value="GH06117P-RELATED"/>
    <property type="match status" value="1"/>
</dbReference>
<name>A0AAW1I705_POPJA</name>
<accession>A0AAW1I705</accession>
<evidence type="ECO:0000313" key="2">
    <source>
        <dbReference type="EMBL" id="KAK9685154.1"/>
    </source>
</evidence>
<dbReference type="Proteomes" id="UP001458880">
    <property type="component" value="Unassembled WGS sequence"/>
</dbReference>
<protein>
    <recommendedName>
        <fullName evidence="1">DUF4781 domain-containing protein</fullName>
    </recommendedName>
</protein>
<gene>
    <name evidence="2" type="ORF">QE152_g38260</name>
</gene>
<feature type="domain" description="DUF4781" evidence="1">
    <location>
        <begin position="312"/>
        <end position="617"/>
    </location>
</feature>
<keyword evidence="3" id="KW-1185">Reference proteome</keyword>
<dbReference type="Pfam" id="PF16013">
    <property type="entry name" value="DUF4781"/>
    <property type="match status" value="1"/>
</dbReference>
<dbReference type="AlphaFoldDB" id="A0AAW1I705"/>
<dbReference type="EMBL" id="JASPKY010000800">
    <property type="protein sequence ID" value="KAK9685154.1"/>
    <property type="molecule type" value="Genomic_DNA"/>
</dbReference>
<sequence length="876" mass="99207">MYSDFLYQCLTLDLIEEISCYEFQKFFYSEYKKSKLDLLSESLQSCLSEVVNKEKPLIFVLYDENNSKSRQLCESLSNPEIENIISEHFLILGWKIKNDQEYCDRLAVKVLIVEEVFRCLKSCKSGIFIIIPNDKTVEVYKTIETDEDIKTDYDSGDNVESNTNNNELFAALTQTQQLLGFYSFGNSLKNLTPITKIDWSTKYQQMMSDELGDRDFDSFEHNEHELLENKILYALYGPPKQQNDNIGYEETQMKKVKKLYETIRDTNNKYSKWKDRIVIAFIYNCTEPPATEKEEKGKKDNTYIPDNDFLPIPIIVLRKCKKHKENKRKDNEPCRIFIDTNGRIYDSWDKYLNNNILPPCKMIYPKNGKYQSKRGSSEVLLDERPSPSCSSITKFVRSLDIGAGIGGFASGIACVAAFFTPAAAITIPAAIATGFSTGVYGVGRSIFALTDRRIHGQSINITNSESRGAYLNIAAGVFSVAGAGVTKSVSTLVRSGSTIGPVVQSSITVINTANVVIGGTAFVNACYDVGCQYYKDGSVPSALTIAQLGSSLFFFGNSVYNFRTGASLVQEMQATQLNEIHDGLRSNRHRKTFNKLLKETVRVKGEAQGRAEVIATLRNPATRDEILAVLTRSNKNFNKNAIRFSAEGKGISLNGVKIDILEFGTLQKTEQNAAFKNFPQIPENHEPVNVNKTINLIQNSQFSERLKNLLPIITVNSSMAFKPLLDFTQAYQVKILNICEKFIKGLNDKDIIDSLKDLCTDVIAAIIQYVTTFIRNKVNELKSLFEGQLLTEEITAVCRRFGFQDHHIGASNFVDLVIKELLNDTMMNELRETFYAWVADLCYKKEKKIEVKSERHKQNPEKKKQDCFVCEGYYYI</sequence>
<organism evidence="2 3">
    <name type="scientific">Popillia japonica</name>
    <name type="common">Japanese beetle</name>
    <dbReference type="NCBI Taxonomy" id="7064"/>
    <lineage>
        <taxon>Eukaryota</taxon>
        <taxon>Metazoa</taxon>
        <taxon>Ecdysozoa</taxon>
        <taxon>Arthropoda</taxon>
        <taxon>Hexapoda</taxon>
        <taxon>Insecta</taxon>
        <taxon>Pterygota</taxon>
        <taxon>Neoptera</taxon>
        <taxon>Endopterygota</taxon>
        <taxon>Coleoptera</taxon>
        <taxon>Polyphaga</taxon>
        <taxon>Scarabaeiformia</taxon>
        <taxon>Scarabaeidae</taxon>
        <taxon>Rutelinae</taxon>
        <taxon>Popillia</taxon>
    </lineage>
</organism>
<dbReference type="InterPro" id="IPR031962">
    <property type="entry name" value="DUF4781"/>
</dbReference>
<evidence type="ECO:0000313" key="3">
    <source>
        <dbReference type="Proteomes" id="UP001458880"/>
    </source>
</evidence>
<evidence type="ECO:0000259" key="1">
    <source>
        <dbReference type="Pfam" id="PF16013"/>
    </source>
</evidence>
<proteinExistence type="predicted"/>